<dbReference type="Gene3D" id="3.40.1580.10">
    <property type="entry name" value="SMI1/KNR4-like"/>
    <property type="match status" value="1"/>
</dbReference>
<proteinExistence type="predicted"/>
<dbReference type="Pfam" id="PF14567">
    <property type="entry name" value="SUKH_5"/>
    <property type="match status" value="1"/>
</dbReference>
<dbReference type="SUPFAM" id="SSF160631">
    <property type="entry name" value="SMI1/KNR4-like"/>
    <property type="match status" value="1"/>
</dbReference>
<keyword evidence="3" id="KW-1185">Reference proteome</keyword>
<accession>A0AA41ZGW2</accession>
<evidence type="ECO:0000313" key="3">
    <source>
        <dbReference type="Proteomes" id="UP001165678"/>
    </source>
</evidence>
<dbReference type="AlphaFoldDB" id="A0AA41ZGW2"/>
<sequence length="158" mass="17350">MALIDVFKGIDLAVKHGFEIDLEGKKPASLIEAAEQALGIVFPPSYRDFLLSFGCGDIAGHEFYGVIGPDFSNAGIPDAIWLTLRERVDSNLPSRLVVVSAGGDGSYYSLDCGRVSDDKECPVIIWWPSASEEENLDKNEVLFKDFGAFFLDRIRSSL</sequence>
<dbReference type="EMBL" id="JAPIVE010000002">
    <property type="protein sequence ID" value="MCX2524431.1"/>
    <property type="molecule type" value="Genomic_DNA"/>
</dbReference>
<comment type="caution">
    <text evidence="2">The sequence shown here is derived from an EMBL/GenBank/DDBJ whole genome shotgun (WGS) entry which is preliminary data.</text>
</comment>
<dbReference type="Proteomes" id="UP001165678">
    <property type="component" value="Unassembled WGS sequence"/>
</dbReference>
<evidence type="ECO:0000313" key="2">
    <source>
        <dbReference type="EMBL" id="MCX2524431.1"/>
    </source>
</evidence>
<dbReference type="InterPro" id="IPR018958">
    <property type="entry name" value="Knr4/Smi1-like_dom"/>
</dbReference>
<dbReference type="InterPro" id="IPR037883">
    <property type="entry name" value="Knr4/Smi1-like_sf"/>
</dbReference>
<feature type="domain" description="Knr4/Smi1-like" evidence="1">
    <location>
        <begin position="27"/>
        <end position="152"/>
    </location>
</feature>
<name>A0AA41ZGW2_9GAMM</name>
<dbReference type="SMART" id="SM00860">
    <property type="entry name" value="SMI1_KNR4"/>
    <property type="match status" value="1"/>
</dbReference>
<gene>
    <name evidence="2" type="ORF">OQ287_09270</name>
</gene>
<reference evidence="2" key="1">
    <citation type="submission" date="2022-11" db="EMBL/GenBank/DDBJ databases">
        <title>Larsenimonas rhizosphaerae sp. nov., isolated from a tidal mudflat.</title>
        <authorList>
            <person name="Lee S.D."/>
            <person name="Kim I.S."/>
        </authorList>
    </citation>
    <scope>NUCLEOTIDE SEQUENCE</scope>
    <source>
        <strain evidence="2">GH2-1</strain>
    </source>
</reference>
<protein>
    <submittedName>
        <fullName evidence="2">SMI1/KNR4 family protein</fullName>
    </submittedName>
</protein>
<organism evidence="2 3">
    <name type="scientific">Larsenimonas rhizosphaerae</name>
    <dbReference type="NCBI Taxonomy" id="2944682"/>
    <lineage>
        <taxon>Bacteria</taxon>
        <taxon>Pseudomonadati</taxon>
        <taxon>Pseudomonadota</taxon>
        <taxon>Gammaproteobacteria</taxon>
        <taxon>Oceanospirillales</taxon>
        <taxon>Halomonadaceae</taxon>
        <taxon>Larsenimonas</taxon>
    </lineage>
</organism>
<evidence type="ECO:0000259" key="1">
    <source>
        <dbReference type="SMART" id="SM00860"/>
    </source>
</evidence>
<dbReference type="RefSeq" id="WP_265896256.1">
    <property type="nucleotide sequence ID" value="NZ_JAPIVE010000002.1"/>
</dbReference>